<keyword evidence="6" id="KW-1185">Reference proteome</keyword>
<dbReference type="PROSITE" id="PS50056">
    <property type="entry name" value="TYR_PHOSPHATASE_2"/>
    <property type="match status" value="1"/>
</dbReference>
<dbReference type="FunFam" id="3.90.190.10:FF:000130">
    <property type="entry name" value="Dual specificity protein phosphatase, putative"/>
    <property type="match status" value="1"/>
</dbReference>
<dbReference type="CDD" id="cd14498">
    <property type="entry name" value="DSP"/>
    <property type="match status" value="1"/>
</dbReference>
<dbReference type="PANTHER" id="PTHR46377:SF1">
    <property type="entry name" value="DUAL SPECIFICITY PROTEIN PHOSPHATASE 19"/>
    <property type="match status" value="1"/>
</dbReference>
<feature type="non-terminal residue" evidence="5">
    <location>
        <position position="134"/>
    </location>
</feature>
<dbReference type="RefSeq" id="XP_003285093.1">
    <property type="nucleotide sequence ID" value="XM_003285045.1"/>
</dbReference>
<evidence type="ECO:0000256" key="1">
    <source>
        <dbReference type="ARBA" id="ARBA00022801"/>
    </source>
</evidence>
<dbReference type="InterPro" id="IPR029021">
    <property type="entry name" value="Prot-tyrosine_phosphatase-like"/>
</dbReference>
<dbReference type="InterPro" id="IPR000387">
    <property type="entry name" value="Tyr_Pase_dom"/>
</dbReference>
<dbReference type="STRING" id="5786.F0ZCE9"/>
<dbReference type="PANTHER" id="PTHR46377">
    <property type="entry name" value="DUAL SPECIFICITY PROTEIN PHOSPHATASE 19"/>
    <property type="match status" value="1"/>
</dbReference>
<evidence type="ECO:0000256" key="2">
    <source>
        <dbReference type="ARBA" id="ARBA00022912"/>
    </source>
</evidence>
<dbReference type="PROSITE" id="PS50054">
    <property type="entry name" value="TYR_PHOSPHATASE_DUAL"/>
    <property type="match status" value="1"/>
</dbReference>
<feature type="non-terminal residue" evidence="5">
    <location>
        <position position="1"/>
    </location>
</feature>
<evidence type="ECO:0000259" key="3">
    <source>
        <dbReference type="PROSITE" id="PS50054"/>
    </source>
</evidence>
<evidence type="ECO:0008006" key="7">
    <source>
        <dbReference type="Google" id="ProtNLM"/>
    </source>
</evidence>
<dbReference type="PROSITE" id="PS00383">
    <property type="entry name" value="TYR_PHOSPHATASE_1"/>
    <property type="match status" value="1"/>
</dbReference>
<dbReference type="Pfam" id="PF00782">
    <property type="entry name" value="DSPc"/>
    <property type="match status" value="1"/>
</dbReference>
<feature type="domain" description="Tyrosine specific protein phosphatases" evidence="4">
    <location>
        <begin position="61"/>
        <end position="119"/>
    </location>
</feature>
<dbReference type="Gene3D" id="3.90.190.10">
    <property type="entry name" value="Protein tyrosine phosphatase superfamily"/>
    <property type="match status" value="1"/>
</dbReference>
<dbReference type="InterPro" id="IPR020422">
    <property type="entry name" value="TYR_PHOSPHATASE_DUAL_dom"/>
</dbReference>
<dbReference type="GO" id="GO:0043409">
    <property type="term" value="P:negative regulation of MAPK cascade"/>
    <property type="evidence" value="ECO:0000318"/>
    <property type="project" value="GO_Central"/>
</dbReference>
<dbReference type="InParanoid" id="F0ZCE9"/>
<evidence type="ECO:0000313" key="5">
    <source>
        <dbReference type="EMBL" id="EGC38336.1"/>
    </source>
</evidence>
<dbReference type="EMBL" id="GL870978">
    <property type="protein sequence ID" value="EGC38336.1"/>
    <property type="molecule type" value="Genomic_DNA"/>
</dbReference>
<dbReference type="eggNOG" id="KOG1716">
    <property type="taxonomic scope" value="Eukaryota"/>
</dbReference>
<dbReference type="OMA" id="DKKLHCQ"/>
<keyword evidence="1" id="KW-0378">Hydrolase</keyword>
<dbReference type="InterPro" id="IPR016130">
    <property type="entry name" value="Tyr_Pase_AS"/>
</dbReference>
<dbReference type="Proteomes" id="UP000001064">
    <property type="component" value="Unassembled WGS sequence"/>
</dbReference>
<evidence type="ECO:0000259" key="4">
    <source>
        <dbReference type="PROSITE" id="PS50056"/>
    </source>
</evidence>
<evidence type="ECO:0000313" key="6">
    <source>
        <dbReference type="Proteomes" id="UP000001064"/>
    </source>
</evidence>
<dbReference type="KEGG" id="dpp:DICPUDRAFT_12401"/>
<organism evidence="5 6">
    <name type="scientific">Dictyostelium purpureum</name>
    <name type="common">Slime mold</name>
    <dbReference type="NCBI Taxonomy" id="5786"/>
    <lineage>
        <taxon>Eukaryota</taxon>
        <taxon>Amoebozoa</taxon>
        <taxon>Evosea</taxon>
        <taxon>Eumycetozoa</taxon>
        <taxon>Dictyostelia</taxon>
        <taxon>Dictyosteliales</taxon>
        <taxon>Dictyosteliaceae</taxon>
        <taxon>Dictyostelium</taxon>
    </lineage>
</organism>
<gene>
    <name evidence="5" type="ORF">DICPUDRAFT_12401</name>
</gene>
<keyword evidence="2" id="KW-0904">Protein phosphatase</keyword>
<dbReference type="AlphaFoldDB" id="F0ZCE9"/>
<dbReference type="GO" id="GO:0005737">
    <property type="term" value="C:cytoplasm"/>
    <property type="evidence" value="ECO:0000318"/>
    <property type="project" value="GO_Central"/>
</dbReference>
<reference evidence="6" key="1">
    <citation type="journal article" date="2011" name="Genome Biol.">
        <title>Comparative genomics of the social amoebae Dictyostelium discoideum and Dictyostelium purpureum.</title>
        <authorList>
            <consortium name="US DOE Joint Genome Institute (JGI-PGF)"/>
            <person name="Sucgang R."/>
            <person name="Kuo A."/>
            <person name="Tian X."/>
            <person name="Salerno W."/>
            <person name="Parikh A."/>
            <person name="Feasley C.L."/>
            <person name="Dalin E."/>
            <person name="Tu H."/>
            <person name="Huang E."/>
            <person name="Barry K."/>
            <person name="Lindquist E."/>
            <person name="Shapiro H."/>
            <person name="Bruce D."/>
            <person name="Schmutz J."/>
            <person name="Salamov A."/>
            <person name="Fey P."/>
            <person name="Gaudet P."/>
            <person name="Anjard C."/>
            <person name="Babu M.M."/>
            <person name="Basu S."/>
            <person name="Bushmanova Y."/>
            <person name="van der Wel H."/>
            <person name="Katoh-Kurasawa M."/>
            <person name="Dinh C."/>
            <person name="Coutinho P.M."/>
            <person name="Saito T."/>
            <person name="Elias M."/>
            <person name="Schaap P."/>
            <person name="Kay R.R."/>
            <person name="Henrissat B."/>
            <person name="Eichinger L."/>
            <person name="Rivero F."/>
            <person name="Putnam N.H."/>
            <person name="West C.M."/>
            <person name="Loomis W.F."/>
            <person name="Chisholm R.L."/>
            <person name="Shaulsky G."/>
            <person name="Strassmann J.E."/>
            <person name="Queller D.C."/>
            <person name="Kuspa A."/>
            <person name="Grigoriev I.V."/>
        </authorList>
    </citation>
    <scope>NUCLEOTIDE SEQUENCE [LARGE SCALE GENOMIC DNA]</scope>
    <source>
        <strain evidence="6">QSDP1</strain>
    </source>
</reference>
<proteinExistence type="predicted"/>
<dbReference type="GO" id="GO:0007165">
    <property type="term" value="P:signal transduction"/>
    <property type="evidence" value="ECO:0000318"/>
    <property type="project" value="GO_Central"/>
</dbReference>
<accession>F0ZCE9</accession>
<feature type="domain" description="Tyrosine-protein phosphatase" evidence="3">
    <location>
        <begin position="1"/>
        <end position="134"/>
    </location>
</feature>
<dbReference type="SUPFAM" id="SSF52799">
    <property type="entry name" value="(Phosphotyrosine protein) phosphatases II"/>
    <property type="match status" value="1"/>
</dbReference>
<dbReference type="GeneID" id="10502279"/>
<protein>
    <recommendedName>
        <fullName evidence="7">Protein-tyrosine-phosphatase</fullName>
    </recommendedName>
</protein>
<dbReference type="OrthoDB" id="10252009at2759"/>
<dbReference type="InterPro" id="IPR000340">
    <property type="entry name" value="Dual-sp_phosphatase_cat-dom"/>
</dbReference>
<dbReference type="GO" id="GO:0004721">
    <property type="term" value="F:phosphoprotein phosphatase activity"/>
    <property type="evidence" value="ECO:0000318"/>
    <property type="project" value="GO_Central"/>
</dbReference>
<name>F0ZCE9_DICPU</name>
<sequence length="134" mass="15382">SKVNDRLYISGGYVSEKLEILKKNGITHIINASDSYQNVYEGQFEYLKLDLKDNVNEKISDIFEKTIDFIERAMENDGVVLIHCNKGISRSTCLCCLWIMKKERCCLKKALDMVKIARPVSEPNPGFEACLLEW</sequence>
<dbReference type="VEuPathDB" id="AmoebaDB:DICPUDRAFT_12401"/>
<dbReference type="PRINTS" id="PR01908">
    <property type="entry name" value="ADSPHPHTASE"/>
</dbReference>
<dbReference type="SMART" id="SM00195">
    <property type="entry name" value="DSPc"/>
    <property type="match status" value="1"/>
</dbReference>